<accession>A0A3S8U9J8</accession>
<sequence length="280" mass="29082">MLRLLIGTGLLLMALGFGAAGWQYWQGLPAETATQEADPAAVPVAAPQQTWLVTATGGLVPRETVLAYVTQDRFVPGRIATIVRTAPLTDLLTEGETLPAAPYLQVFADIRAPALAEDLCPVLRSLLAEDCAVHSARVVDGSVDAVRGTARFQVELAYTLKPDVADLPDPAAHVFVTRTIDLGGPAVTDEAATEEQDAATEEPAPAAPIPDTPAAALTTLVDAALAACADPEAGQACRVLGLSLDWEPGSPARGQARVSWLSPLPEGMFPAPSLDPAPEG</sequence>
<evidence type="ECO:0000313" key="3">
    <source>
        <dbReference type="Proteomes" id="UP000282002"/>
    </source>
</evidence>
<protein>
    <submittedName>
        <fullName evidence="2">Uncharacterized protein</fullName>
    </submittedName>
</protein>
<organism evidence="2 3">
    <name type="scientific">Tabrizicola piscis</name>
    <dbReference type="NCBI Taxonomy" id="2494374"/>
    <lineage>
        <taxon>Bacteria</taxon>
        <taxon>Pseudomonadati</taxon>
        <taxon>Pseudomonadota</taxon>
        <taxon>Alphaproteobacteria</taxon>
        <taxon>Rhodobacterales</taxon>
        <taxon>Paracoccaceae</taxon>
        <taxon>Tabrizicola</taxon>
    </lineage>
</organism>
<name>A0A3S8U9J8_9RHOB</name>
<dbReference type="KEGG" id="taw:EI545_16465"/>
<dbReference type="RefSeq" id="WP_125326469.1">
    <property type="nucleotide sequence ID" value="NZ_CP034328.1"/>
</dbReference>
<evidence type="ECO:0000313" key="2">
    <source>
        <dbReference type="EMBL" id="AZL60277.1"/>
    </source>
</evidence>
<feature type="region of interest" description="Disordered" evidence="1">
    <location>
        <begin position="188"/>
        <end position="212"/>
    </location>
</feature>
<feature type="compositionally biased region" description="Acidic residues" evidence="1">
    <location>
        <begin position="191"/>
        <end position="200"/>
    </location>
</feature>
<dbReference type="Proteomes" id="UP000282002">
    <property type="component" value="Chromosome"/>
</dbReference>
<dbReference type="AlphaFoldDB" id="A0A3S8U9J8"/>
<evidence type="ECO:0000256" key="1">
    <source>
        <dbReference type="SAM" id="MobiDB-lite"/>
    </source>
</evidence>
<dbReference type="EMBL" id="CP034328">
    <property type="protein sequence ID" value="AZL60277.1"/>
    <property type="molecule type" value="Genomic_DNA"/>
</dbReference>
<keyword evidence="3" id="KW-1185">Reference proteome</keyword>
<proteinExistence type="predicted"/>
<gene>
    <name evidence="2" type="ORF">EI545_16465</name>
</gene>
<dbReference type="OrthoDB" id="7688402at2"/>
<reference evidence="2 3" key="1">
    <citation type="submission" date="2018-12" db="EMBL/GenBank/DDBJ databases">
        <title>Complete genome sequencing of Tabrizicola sp. K13M18.</title>
        <authorList>
            <person name="Bae J.-W."/>
        </authorList>
    </citation>
    <scope>NUCLEOTIDE SEQUENCE [LARGE SCALE GENOMIC DNA]</scope>
    <source>
        <strain evidence="2 3">K13M18</strain>
    </source>
</reference>